<dbReference type="EMBL" id="JAUSVX010000006">
    <property type="protein sequence ID" value="MDQ0470635.1"/>
    <property type="molecule type" value="Genomic_DNA"/>
</dbReference>
<dbReference type="PIRSF" id="PIRSF001235">
    <property type="entry name" value="Amidase_carbamoylase"/>
    <property type="match status" value="1"/>
</dbReference>
<dbReference type="InterPro" id="IPR010158">
    <property type="entry name" value="Amidase_Cbmase"/>
</dbReference>
<dbReference type="NCBIfam" id="TIGR01879">
    <property type="entry name" value="hydantase"/>
    <property type="match status" value="1"/>
</dbReference>
<evidence type="ECO:0000313" key="4">
    <source>
        <dbReference type="Proteomes" id="UP001242480"/>
    </source>
</evidence>
<dbReference type="SUPFAM" id="SSF55031">
    <property type="entry name" value="Bacterial exopeptidase dimerisation domain"/>
    <property type="match status" value="1"/>
</dbReference>
<accession>A0ABU0J8M6</accession>
<dbReference type="Proteomes" id="UP001242480">
    <property type="component" value="Unassembled WGS sequence"/>
</dbReference>
<dbReference type="NCBIfam" id="NF006771">
    <property type="entry name" value="PRK09290.1-5"/>
    <property type="match status" value="1"/>
</dbReference>
<sequence>MRSAKINCERLLDDLSKLASFGALPAGGIDRPAFSAAHAQASEWLVARMTHAGLRARVDDAGNVIGRLGPDEWPALVCGSHIDTVPGGGAFDGSLGVIAALECARVLVETGADIGKALEVVAFCDEEGAYLSMLGSRAMTGGLSAEEAGTAKGRDGEPLAGAMQRVGLSMANLARAERRPRAFDSYLELHIEQGPVLEAKGLDVGIVGSIIGVDIAEYVLKGQSRHAGTTPMDERRDAGRAACEAITAVFAAQEQRGAPESRLTFGALEFVPGASNVVPGGARAVSEVRAARAQDMRQLRAAVDSAFDLAAARHALTLEKRHLGADKPSHMAPDMIDLIAGVCSELDFKFTVMPSGASHDASNFAELVPTGMIFVASRGGVSHHPEEFSEPRAVVNGAAVLLETIKRVIAARWKDGP</sequence>
<proteinExistence type="inferred from homology"/>
<protein>
    <submittedName>
        <fullName evidence="3">N-carbamoyl-L-amino-acid hydrolase</fullName>
        <ecNumber evidence="3">3.5.1.87</ecNumber>
    </submittedName>
</protein>
<name>A0ABU0J8M6_9HYPH</name>
<dbReference type="Gene3D" id="3.40.630.10">
    <property type="entry name" value="Zn peptidases"/>
    <property type="match status" value="1"/>
</dbReference>
<dbReference type="SUPFAM" id="SSF53187">
    <property type="entry name" value="Zn-dependent exopeptidases"/>
    <property type="match status" value="1"/>
</dbReference>
<dbReference type="Gene3D" id="3.30.70.360">
    <property type="match status" value="1"/>
</dbReference>
<comment type="caution">
    <text evidence="3">The sequence shown here is derived from an EMBL/GenBank/DDBJ whole genome shotgun (WGS) entry which is preliminary data.</text>
</comment>
<dbReference type="EC" id="3.5.1.87" evidence="3"/>
<organism evidence="3 4">
    <name type="scientific">Labrys wisconsinensis</name>
    <dbReference type="NCBI Taxonomy" id="425677"/>
    <lineage>
        <taxon>Bacteria</taxon>
        <taxon>Pseudomonadati</taxon>
        <taxon>Pseudomonadota</taxon>
        <taxon>Alphaproteobacteria</taxon>
        <taxon>Hyphomicrobiales</taxon>
        <taxon>Xanthobacteraceae</taxon>
        <taxon>Labrys</taxon>
    </lineage>
</organism>
<reference evidence="3 4" key="1">
    <citation type="submission" date="2023-07" db="EMBL/GenBank/DDBJ databases">
        <title>Genomic Encyclopedia of Type Strains, Phase IV (KMG-IV): sequencing the most valuable type-strain genomes for metagenomic binning, comparative biology and taxonomic classification.</title>
        <authorList>
            <person name="Goeker M."/>
        </authorList>
    </citation>
    <scope>NUCLEOTIDE SEQUENCE [LARGE SCALE GENOMIC DNA]</scope>
    <source>
        <strain evidence="3 4">DSM 19619</strain>
    </source>
</reference>
<dbReference type="CDD" id="cd03884">
    <property type="entry name" value="M20_bAS"/>
    <property type="match status" value="1"/>
</dbReference>
<dbReference type="Pfam" id="PF01546">
    <property type="entry name" value="Peptidase_M20"/>
    <property type="match status" value="1"/>
</dbReference>
<comment type="similarity">
    <text evidence="1">Belongs to the peptidase M20 family.</text>
</comment>
<dbReference type="RefSeq" id="WP_307274758.1">
    <property type="nucleotide sequence ID" value="NZ_JAUSVX010000006.1"/>
</dbReference>
<gene>
    <name evidence="3" type="ORF">QO011_003654</name>
</gene>
<evidence type="ECO:0000256" key="2">
    <source>
        <dbReference type="ARBA" id="ARBA00022801"/>
    </source>
</evidence>
<dbReference type="PANTHER" id="PTHR32494">
    <property type="entry name" value="ALLANTOATE DEIMINASE-RELATED"/>
    <property type="match status" value="1"/>
</dbReference>
<dbReference type="PANTHER" id="PTHR32494:SF5">
    <property type="entry name" value="ALLANTOATE AMIDOHYDROLASE"/>
    <property type="match status" value="1"/>
</dbReference>
<keyword evidence="2 3" id="KW-0378">Hydrolase</keyword>
<dbReference type="InterPro" id="IPR036264">
    <property type="entry name" value="Bact_exopeptidase_dim_dom"/>
</dbReference>
<keyword evidence="4" id="KW-1185">Reference proteome</keyword>
<dbReference type="InterPro" id="IPR002933">
    <property type="entry name" value="Peptidase_M20"/>
</dbReference>
<evidence type="ECO:0000313" key="3">
    <source>
        <dbReference type="EMBL" id="MDQ0470635.1"/>
    </source>
</evidence>
<dbReference type="GO" id="GO:0050538">
    <property type="term" value="F:N-carbamoyl-L-amino-acid hydrolase activity"/>
    <property type="evidence" value="ECO:0007669"/>
    <property type="project" value="UniProtKB-EC"/>
</dbReference>
<evidence type="ECO:0000256" key="1">
    <source>
        <dbReference type="ARBA" id="ARBA00006153"/>
    </source>
</evidence>